<evidence type="ECO:0000313" key="3">
    <source>
        <dbReference type="Proteomes" id="UP001228581"/>
    </source>
</evidence>
<sequence>MKKNISFTVSFILLIAGILNGCGIQQVDDWHGELVKSPGIYRYQEKGITLKVDLQDGIVNYEITNKQGKHIIKSKKSIGDVMRWGLYWDKQDRFWALSSDIGSYVWIQDSLASYQEHPAKDYRVPRVVYDFQSSSIKDLYRLEDE</sequence>
<evidence type="ECO:0000256" key="1">
    <source>
        <dbReference type="SAM" id="SignalP"/>
    </source>
</evidence>
<keyword evidence="1" id="KW-0732">Signal</keyword>
<feature type="signal peptide" evidence="1">
    <location>
        <begin position="1"/>
        <end position="21"/>
    </location>
</feature>
<protein>
    <submittedName>
        <fullName evidence="2">Uncharacterized protein</fullName>
    </submittedName>
</protein>
<keyword evidence="3" id="KW-1185">Reference proteome</keyword>
<dbReference type="EMBL" id="JASJOT010000029">
    <property type="protein sequence ID" value="MDJ1497116.1"/>
    <property type="molecule type" value="Genomic_DNA"/>
</dbReference>
<dbReference type="Proteomes" id="UP001228581">
    <property type="component" value="Unassembled WGS sequence"/>
</dbReference>
<proteinExistence type="predicted"/>
<dbReference type="RefSeq" id="WP_314002445.1">
    <property type="nucleotide sequence ID" value="NZ_JASJOR010000025.1"/>
</dbReference>
<feature type="chain" id="PRO_5046587477" evidence="1">
    <location>
        <begin position="22"/>
        <end position="145"/>
    </location>
</feature>
<name>A0ABT7CTM0_9BACT</name>
<evidence type="ECO:0000313" key="2">
    <source>
        <dbReference type="EMBL" id="MDJ1497116.1"/>
    </source>
</evidence>
<comment type="caution">
    <text evidence="2">The sequence shown here is derived from an EMBL/GenBank/DDBJ whole genome shotgun (WGS) entry which is preliminary data.</text>
</comment>
<organism evidence="2 3">
    <name type="scientific">Xanthocytophaga flava</name>
    <dbReference type="NCBI Taxonomy" id="3048013"/>
    <lineage>
        <taxon>Bacteria</taxon>
        <taxon>Pseudomonadati</taxon>
        <taxon>Bacteroidota</taxon>
        <taxon>Cytophagia</taxon>
        <taxon>Cytophagales</taxon>
        <taxon>Rhodocytophagaceae</taxon>
        <taxon>Xanthocytophaga</taxon>
    </lineage>
</organism>
<gene>
    <name evidence="2" type="ORF">QNI19_29530</name>
</gene>
<reference evidence="2 3" key="1">
    <citation type="submission" date="2023-05" db="EMBL/GenBank/DDBJ databases">
        <authorList>
            <person name="Zhang X."/>
        </authorList>
    </citation>
    <scope>NUCLEOTIDE SEQUENCE [LARGE SCALE GENOMIC DNA]</scope>
    <source>
        <strain evidence="2 3">DM2B3-1</strain>
    </source>
</reference>
<accession>A0ABT7CTM0</accession>